<feature type="compositionally biased region" description="Polar residues" evidence="1">
    <location>
        <begin position="59"/>
        <end position="69"/>
    </location>
</feature>
<reference evidence="2" key="2">
    <citation type="submission" date="2014-06" db="EMBL/GenBank/DDBJ databases">
        <authorList>
            <person name="Aslett M."/>
        </authorList>
    </citation>
    <scope>NUCLEOTIDE SEQUENCE</scope>
</reference>
<dbReference type="Proteomes" id="UP000492820">
    <property type="component" value="Unassembled WGS sequence"/>
</dbReference>
<dbReference type="AlphaFoldDB" id="A0A068WLN8"/>
<evidence type="ECO:0000313" key="2">
    <source>
        <dbReference type="EMBL" id="CDS21038.1"/>
    </source>
</evidence>
<accession>A0A068WLN8</accession>
<evidence type="ECO:0000313" key="4">
    <source>
        <dbReference type="WBParaSite" id="EgrG_000544200"/>
    </source>
</evidence>
<feature type="region of interest" description="Disordered" evidence="1">
    <location>
        <begin position="49"/>
        <end position="74"/>
    </location>
</feature>
<organism evidence="2">
    <name type="scientific">Echinococcus granulosus</name>
    <name type="common">Hydatid tapeworm</name>
    <dbReference type="NCBI Taxonomy" id="6210"/>
    <lineage>
        <taxon>Eukaryota</taxon>
        <taxon>Metazoa</taxon>
        <taxon>Spiralia</taxon>
        <taxon>Lophotrochozoa</taxon>
        <taxon>Platyhelminthes</taxon>
        <taxon>Cestoda</taxon>
        <taxon>Eucestoda</taxon>
        <taxon>Cyclophyllidea</taxon>
        <taxon>Taeniidae</taxon>
        <taxon>Echinococcus</taxon>
        <taxon>Echinococcus granulosus group</taxon>
    </lineage>
</organism>
<dbReference type="EMBL" id="LK028582">
    <property type="protein sequence ID" value="CDS21038.1"/>
    <property type="molecule type" value="Genomic_DNA"/>
</dbReference>
<gene>
    <name evidence="4" type="primary">EGR_09043</name>
    <name evidence="2" type="ORF">EgrG_000544200</name>
</gene>
<sequence length="235" mass="25632">MMVYVSLKLIEKLSEGPWQDLGSSTDLVSYPSFRKLPLFTHCEQGPRADGIRRRRVHKQSASFQRNGPRTRTAPACTLPVTATSVTAIAYSPHILDYILPPALPPPSSSSSHAPPSAPNVSAPNFSSSCSFSLQYSLLSQNLLSSTKPTYAPEKVAASSQLNSPLDGPGDLLYFTLPLSHYAPIDYPNILPNCLSTPAYFTTASTCPFDDFSSKPYSPQICARPTWMGERSRFPS</sequence>
<evidence type="ECO:0000256" key="1">
    <source>
        <dbReference type="SAM" id="MobiDB-lite"/>
    </source>
</evidence>
<reference evidence="4" key="3">
    <citation type="submission" date="2020-10" db="UniProtKB">
        <authorList>
            <consortium name="WormBaseParasite"/>
        </authorList>
    </citation>
    <scope>IDENTIFICATION</scope>
</reference>
<dbReference type="OrthoDB" id="10339055at2759"/>
<name>A0A068WLN8_ECHGR</name>
<reference evidence="2 3" key="1">
    <citation type="journal article" date="2013" name="Nature">
        <title>The genomes of four tapeworm species reveal adaptations to parasitism.</title>
        <authorList>
            <person name="Tsai I.J."/>
            <person name="Zarowiecki M."/>
            <person name="Holroyd N."/>
            <person name="Garciarrubio A."/>
            <person name="Sanchez-Flores A."/>
            <person name="Brooks K.L."/>
            <person name="Tracey A."/>
            <person name="Bobes R.J."/>
            <person name="Fragoso G."/>
            <person name="Sciutto E."/>
            <person name="Aslett M."/>
            <person name="Beasley H."/>
            <person name="Bennett H.M."/>
            <person name="Cai J."/>
            <person name="Camicia F."/>
            <person name="Clark R."/>
            <person name="Cucher M."/>
            <person name="De Silva N."/>
            <person name="Day T.A."/>
            <person name="Deplazes P."/>
            <person name="Estrada K."/>
            <person name="Fernandez C."/>
            <person name="Holland P.W."/>
            <person name="Hou J."/>
            <person name="Hu S."/>
            <person name="Huckvale T."/>
            <person name="Hung S.S."/>
            <person name="Kamenetzky L."/>
            <person name="Keane J.A."/>
            <person name="Kiss F."/>
            <person name="Koziol U."/>
            <person name="Lambert O."/>
            <person name="Liu K."/>
            <person name="Luo X."/>
            <person name="Luo Y."/>
            <person name="Macchiaroli N."/>
            <person name="Nichol S."/>
            <person name="Paps J."/>
            <person name="Parkinson J."/>
            <person name="Pouchkina-Stantcheva N."/>
            <person name="Riddiford N."/>
            <person name="Rosenzvit M."/>
            <person name="Salinas G."/>
            <person name="Wasmuth J.D."/>
            <person name="Zamanian M."/>
            <person name="Zheng Y."/>
            <person name="Cai X."/>
            <person name="Soberon X."/>
            <person name="Olson P.D."/>
            <person name="Laclette J.P."/>
            <person name="Brehm K."/>
            <person name="Berriman M."/>
            <person name="Garciarrubio A."/>
            <person name="Bobes R.J."/>
            <person name="Fragoso G."/>
            <person name="Sanchez-Flores A."/>
            <person name="Estrada K."/>
            <person name="Cevallos M.A."/>
            <person name="Morett E."/>
            <person name="Gonzalez V."/>
            <person name="Portillo T."/>
            <person name="Ochoa-Leyva A."/>
            <person name="Jose M.V."/>
            <person name="Sciutto E."/>
            <person name="Landa A."/>
            <person name="Jimenez L."/>
            <person name="Valdes V."/>
            <person name="Carrero J.C."/>
            <person name="Larralde C."/>
            <person name="Morales-Montor J."/>
            <person name="Limon-Lason J."/>
            <person name="Soberon X."/>
            <person name="Laclette J.P."/>
        </authorList>
    </citation>
    <scope>NUCLEOTIDE SEQUENCE [LARGE SCALE GENOMIC DNA]</scope>
</reference>
<protein>
    <submittedName>
        <fullName evidence="2 4">Uncharacterized protein</fullName>
    </submittedName>
</protein>
<proteinExistence type="predicted"/>
<evidence type="ECO:0000313" key="3">
    <source>
        <dbReference type="Proteomes" id="UP000492820"/>
    </source>
</evidence>
<dbReference type="WBParaSite" id="EgrG_000544200">
    <property type="protein sequence ID" value="EgrG_000544200"/>
    <property type="gene ID" value="EgrG_000544200"/>
</dbReference>